<accession>A0ABS6JM86</accession>
<reference evidence="2 3" key="1">
    <citation type="submission" date="2021-06" db="EMBL/GenBank/DDBJ databases">
        <title>Bacillus sp. RD4P76, an endophyte from a halophyte.</title>
        <authorList>
            <person name="Sun J.-Q."/>
        </authorList>
    </citation>
    <scope>NUCLEOTIDE SEQUENCE [LARGE SCALE GENOMIC DNA]</scope>
    <source>
        <strain evidence="2 3">CGMCC 1.15917</strain>
    </source>
</reference>
<proteinExistence type="predicted"/>
<name>A0ABS6JM86_9BACI</name>
<keyword evidence="1" id="KW-0472">Membrane</keyword>
<keyword evidence="1" id="KW-0812">Transmembrane</keyword>
<dbReference type="Proteomes" id="UP000784880">
    <property type="component" value="Unassembled WGS sequence"/>
</dbReference>
<sequence length="217" mass="25716">MEEIPISPSNKQKKGSRFSGYAKNVIIILLFIALLKCFYMYYGERTINEENYKEQEKWLLHQMEETLNFTIRRVEDILDGNDEVSLERRVLSMLHQLEKLDDLFVYGNEVFDQDLNYPNAFYSMGRLFWGIADKETPDGKEILIRPFLEDGKISYDERIYLLILKGYLDHLNEGIHSNRPYNITVENLNEITEPLINQGIAQIYMKHKHVKERLDDD</sequence>
<evidence type="ECO:0000256" key="1">
    <source>
        <dbReference type="SAM" id="Phobius"/>
    </source>
</evidence>
<keyword evidence="3" id="KW-1185">Reference proteome</keyword>
<gene>
    <name evidence="2" type="ORF">KS419_19705</name>
</gene>
<evidence type="ECO:0000313" key="2">
    <source>
        <dbReference type="EMBL" id="MBU9713962.1"/>
    </source>
</evidence>
<feature type="transmembrane region" description="Helical" evidence="1">
    <location>
        <begin position="21"/>
        <end position="42"/>
    </location>
</feature>
<keyword evidence="1" id="KW-1133">Transmembrane helix</keyword>
<dbReference type="EMBL" id="JAHQCS010000156">
    <property type="protein sequence ID" value="MBU9713962.1"/>
    <property type="molecule type" value="Genomic_DNA"/>
</dbReference>
<comment type="caution">
    <text evidence="2">The sequence shown here is derived from an EMBL/GenBank/DDBJ whole genome shotgun (WGS) entry which is preliminary data.</text>
</comment>
<evidence type="ECO:0000313" key="3">
    <source>
        <dbReference type="Proteomes" id="UP000784880"/>
    </source>
</evidence>
<dbReference type="RefSeq" id="WP_217068214.1">
    <property type="nucleotide sequence ID" value="NZ_JAHQCS010000156.1"/>
</dbReference>
<protein>
    <submittedName>
        <fullName evidence="2">Uncharacterized protein</fullName>
    </submittedName>
</protein>
<organism evidence="2 3">
    <name type="scientific">Evansella tamaricis</name>
    <dbReference type="NCBI Taxonomy" id="2069301"/>
    <lineage>
        <taxon>Bacteria</taxon>
        <taxon>Bacillati</taxon>
        <taxon>Bacillota</taxon>
        <taxon>Bacilli</taxon>
        <taxon>Bacillales</taxon>
        <taxon>Bacillaceae</taxon>
        <taxon>Evansella</taxon>
    </lineage>
</organism>